<evidence type="ECO:0000313" key="2">
    <source>
        <dbReference type="Proteomes" id="UP000501076"/>
    </source>
</evidence>
<geneLocation type="plasmid" evidence="2">
    <name>pfdu301d</name>
</geneLocation>
<reference evidence="1 2" key="1">
    <citation type="submission" date="2019-10" db="EMBL/GenBank/DDBJ databases">
        <title>Complete genome sequences for adaption low water activity.</title>
        <authorList>
            <person name="Zhao L."/>
            <person name="Zhong J."/>
        </authorList>
    </citation>
    <scope>NUCLEOTIDE SEQUENCE [LARGE SCALE GENOMIC DNA]</scope>
    <source>
        <strain evidence="1 2">FDU301</strain>
        <plasmid evidence="2">pfdu301d</plasmid>
    </source>
</reference>
<keyword evidence="1" id="KW-0614">Plasmid</keyword>
<evidence type="ECO:0000313" key="1">
    <source>
        <dbReference type="EMBL" id="QJX81380.1"/>
    </source>
</evidence>
<dbReference type="RefSeq" id="WP_171779346.1">
    <property type="nucleotide sequence ID" value="NZ_CP045276.1"/>
</dbReference>
<dbReference type="AlphaFoldDB" id="A0A6M6E3H8"/>
<accession>A0A6M6E3H8</accession>
<name>A0A6M6E3H8_PRIMG</name>
<dbReference type="EMBL" id="CP045276">
    <property type="protein sequence ID" value="QJX81380.1"/>
    <property type="molecule type" value="Genomic_DNA"/>
</dbReference>
<organism evidence="1 2">
    <name type="scientific">Priestia megaterium</name>
    <name type="common">Bacillus megaterium</name>
    <dbReference type="NCBI Taxonomy" id="1404"/>
    <lineage>
        <taxon>Bacteria</taxon>
        <taxon>Bacillati</taxon>
        <taxon>Bacillota</taxon>
        <taxon>Bacilli</taxon>
        <taxon>Bacillales</taxon>
        <taxon>Bacillaceae</taxon>
        <taxon>Priestia</taxon>
    </lineage>
</organism>
<gene>
    <name evidence="1" type="ORF">FDZ14_35345</name>
</gene>
<protein>
    <submittedName>
        <fullName evidence="1">Uncharacterized protein</fullName>
    </submittedName>
</protein>
<proteinExistence type="predicted"/>
<sequence>MDYKRILETVQNLLQRAEYGDKDYRDDEPFRRSGLGAETLSFQGAENAQAFDKALDEIWKKDKEIYDTYTKKTFQNDLLAYLRGCKEGEECSVETLRSFFKGLKSKEVKTYKVIYPIFGAEYRKVDPLKIGPFTIFNPEIHHKQLLQEYPHAETILDIAFIQTLPADEVREVGKYTKYIFNVAISVVEEAREAAKANEKALVRLRQFENTIRFMIGSQNKDYDIGVFNFNEIRRTQGVLLWDGKSSITSNLSGSFEIIPLHQFPINDPQYGHDKLWEMLNKHNPSDLEQRIMSAITWVGRGLRDEEPARAYVQYVFALEALLQFQKDNLVSPSITYSISEMSAFIVAEDLENRLAVEDMVKRIYRKRSAIAHGGTHEVDESILRDALWLIKSLITTLTVNEEFKDLKKIDDLNTWVKKQKYSS</sequence>
<dbReference type="Proteomes" id="UP000501076">
    <property type="component" value="Plasmid pFDU301D"/>
</dbReference>